<dbReference type="InterPro" id="IPR015947">
    <property type="entry name" value="PUA-like_sf"/>
</dbReference>
<dbReference type="NCBIfam" id="TIGR03684">
    <property type="entry name" value="arCOG00985"/>
    <property type="match status" value="1"/>
</dbReference>
<proteinExistence type="predicted"/>
<dbReference type="AlphaFoldDB" id="A0A7C2BL61"/>
<comment type="caution">
    <text evidence="2">The sequence shown here is derived from an EMBL/GenBank/DDBJ whole genome shotgun (WGS) entry which is preliminary data.</text>
</comment>
<gene>
    <name evidence="2" type="ORF">ENP55_05645</name>
</gene>
<dbReference type="InterPro" id="IPR015266">
    <property type="entry name" value="DUF1947"/>
</dbReference>
<dbReference type="InterPro" id="IPR004521">
    <property type="entry name" value="Uncharacterised_CHP00451"/>
</dbReference>
<dbReference type="Gene3D" id="2.30.130.10">
    <property type="entry name" value="PUA domain"/>
    <property type="match status" value="1"/>
</dbReference>
<dbReference type="InterPro" id="IPR036974">
    <property type="entry name" value="PUA_sf"/>
</dbReference>
<reference evidence="2" key="1">
    <citation type="journal article" date="2020" name="mSystems">
        <title>Genome- and Community-Level Interaction Insights into Carbon Utilization and Element Cycling Functions of Hydrothermarchaeota in Hydrothermal Sediment.</title>
        <authorList>
            <person name="Zhou Z."/>
            <person name="Liu Y."/>
            <person name="Xu W."/>
            <person name="Pan J."/>
            <person name="Luo Z.H."/>
            <person name="Li M."/>
        </authorList>
    </citation>
    <scope>NUCLEOTIDE SEQUENCE [LARGE SCALE GENOMIC DNA]</scope>
    <source>
        <strain evidence="2">SpSt-23</strain>
    </source>
</reference>
<dbReference type="InterPro" id="IPR022430">
    <property type="entry name" value="CHP03684"/>
</dbReference>
<protein>
    <submittedName>
        <fullName evidence="2">DUF1947 domain-containing protein</fullName>
    </submittedName>
</protein>
<dbReference type="Gene3D" id="3.10.450.120">
    <property type="entry name" value="Pre-PUA domain, domain 1"/>
    <property type="match status" value="1"/>
</dbReference>
<dbReference type="PANTHER" id="PTHR22798:SF0">
    <property type="entry name" value="MALIGNANT T-CELL-AMPLIFIED SEQUENCE 1"/>
    <property type="match status" value="1"/>
</dbReference>
<dbReference type="InterPro" id="IPR016437">
    <property type="entry name" value="MCT-1/Tma20"/>
</dbReference>
<dbReference type="GO" id="GO:0001731">
    <property type="term" value="P:formation of translation preinitiation complex"/>
    <property type="evidence" value="ECO:0007669"/>
    <property type="project" value="TreeGrafter"/>
</dbReference>
<dbReference type="InterPro" id="IPR002478">
    <property type="entry name" value="PUA"/>
</dbReference>
<dbReference type="EMBL" id="DSJT01000032">
    <property type="protein sequence ID" value="HEF87754.1"/>
    <property type="molecule type" value="Genomic_DNA"/>
</dbReference>
<feature type="domain" description="PUA" evidence="1">
    <location>
        <begin position="76"/>
        <end position="153"/>
    </location>
</feature>
<dbReference type="PANTHER" id="PTHR22798">
    <property type="entry name" value="MCT-1 PROTEIN"/>
    <property type="match status" value="1"/>
</dbReference>
<dbReference type="PROSITE" id="PS50890">
    <property type="entry name" value="PUA"/>
    <property type="match status" value="1"/>
</dbReference>
<name>A0A7C2BL61_9CREN</name>
<evidence type="ECO:0000313" key="2">
    <source>
        <dbReference type="EMBL" id="HEF87754.1"/>
    </source>
</evidence>
<dbReference type="Pfam" id="PF09183">
    <property type="entry name" value="DUF1947"/>
    <property type="match status" value="1"/>
</dbReference>
<evidence type="ECO:0000259" key="1">
    <source>
        <dbReference type="SMART" id="SM00359"/>
    </source>
</evidence>
<dbReference type="PIRSF" id="PIRSF005067">
    <property type="entry name" value="Tma_RNA-bind_prd"/>
    <property type="match status" value="1"/>
</dbReference>
<dbReference type="SMART" id="SM00359">
    <property type="entry name" value="PUA"/>
    <property type="match status" value="1"/>
</dbReference>
<dbReference type="SUPFAM" id="SSF88697">
    <property type="entry name" value="PUA domain-like"/>
    <property type="match status" value="1"/>
</dbReference>
<dbReference type="GO" id="GO:0003723">
    <property type="term" value="F:RNA binding"/>
    <property type="evidence" value="ECO:0007669"/>
    <property type="project" value="InterPro"/>
</dbReference>
<sequence length="161" mass="18349">MVKRYPLSKKERRKLAEELSYIGDLRIEDEKLVEYYQDENGEKILVNGEAAFVKLGDKWIPHLRFILKNLQTLKLPKVFVDKGAMEALLRGADLMAPGIKSVEGVFKEGDVVVICEIESRRPFAVGRALAPSDSIVKGEIRKGKVVENIHYFNDDIWRHGP</sequence>
<accession>A0A7C2BL61</accession>
<dbReference type="Pfam" id="PF01472">
    <property type="entry name" value="PUA"/>
    <property type="match status" value="1"/>
</dbReference>
<organism evidence="2">
    <name type="scientific">Thermosphaera aggregans</name>
    <dbReference type="NCBI Taxonomy" id="54254"/>
    <lineage>
        <taxon>Archaea</taxon>
        <taxon>Thermoproteota</taxon>
        <taxon>Thermoprotei</taxon>
        <taxon>Desulfurococcales</taxon>
        <taxon>Desulfurococcaceae</taxon>
        <taxon>Thermosphaera</taxon>
    </lineage>
</organism>
<dbReference type="NCBIfam" id="TIGR00451">
    <property type="entry name" value="unchar_dom_2"/>
    <property type="match status" value="1"/>
</dbReference>